<feature type="compositionally biased region" description="Acidic residues" evidence="13">
    <location>
        <begin position="896"/>
        <end position="906"/>
    </location>
</feature>
<evidence type="ECO:0000259" key="14">
    <source>
        <dbReference type="PROSITE" id="PS50014"/>
    </source>
</evidence>
<dbReference type="OrthoDB" id="3626597at2759"/>
<dbReference type="GO" id="GO:0004181">
    <property type="term" value="F:metallocarboxypeptidase activity"/>
    <property type="evidence" value="ECO:0007669"/>
    <property type="project" value="InterPro"/>
</dbReference>
<keyword evidence="10 11" id="KW-0103">Bromodomain</keyword>
<feature type="compositionally biased region" description="Polar residues" evidence="13">
    <location>
        <begin position="124"/>
        <end position="133"/>
    </location>
</feature>
<evidence type="ECO:0000256" key="9">
    <source>
        <dbReference type="ARBA" id="ARBA00023049"/>
    </source>
</evidence>
<dbReference type="FunFam" id="3.40.630.10:FF:000084">
    <property type="entry name" value="Carboxypeptidase B2"/>
    <property type="match status" value="1"/>
</dbReference>
<dbReference type="Gene3D" id="1.20.920.10">
    <property type="entry name" value="Bromodomain-like"/>
    <property type="match status" value="1"/>
</dbReference>
<feature type="region of interest" description="Disordered" evidence="13">
    <location>
        <begin position="1033"/>
        <end position="1052"/>
    </location>
</feature>
<keyword evidence="4" id="KW-0645">Protease</keyword>
<dbReference type="PROSITE" id="PS52035">
    <property type="entry name" value="PEPTIDASE_M14"/>
    <property type="match status" value="1"/>
</dbReference>
<feature type="compositionally biased region" description="Pro residues" evidence="13">
    <location>
        <begin position="1084"/>
        <end position="1094"/>
    </location>
</feature>
<dbReference type="GO" id="GO:0008270">
    <property type="term" value="F:zinc ion binding"/>
    <property type="evidence" value="ECO:0007669"/>
    <property type="project" value="InterPro"/>
</dbReference>
<dbReference type="CDD" id="cd03860">
    <property type="entry name" value="M14_CP_A-B_like"/>
    <property type="match status" value="1"/>
</dbReference>
<dbReference type="PRINTS" id="PR00503">
    <property type="entry name" value="BROMODOMAIN"/>
</dbReference>
<feature type="compositionally biased region" description="Low complexity" evidence="13">
    <location>
        <begin position="1"/>
        <end position="20"/>
    </location>
</feature>
<sequence length="1682" mass="189707">MGSTRSPSSSTLDSTYYTQSLHSPNKHKSKRSSPPPDEAVQGDNDINLHTASSSRSKKKKKKSKKERHDHHNHHRSSSYDYNDNYHGRNGREDLEDDDDERSPPPPPPQQPTQTLPRIKISLRLLSNPTIVPQPTSATSTTPAHWSHSTSNRTSGTSKKKRRSSEQISVVSEDDEGEEHDIKGHNEYSYDDQLKEASPISHKKKKKHKHKHKHRHPKHDDEREDEGDTEARYGHHHQNQLQQVPENDVRYREENDDGNDVGAEADSEDTVRSTNEAAKITLRLGKIGKKKKSSSSSSHRTHHHRQSEEMDQPAKARSRSRSISQHVSVAVKQEETPRQPYNQSQNDTHVHIGQKRPFSSLQSLRSESIDTDMADQMTEDDHDDPLAGDLDEPEDYDDDEEEEEGDGEQDESEDEDMSSRAQYGSKSVKSTEFGSKTVPGTVATSATKPKKPRKPKLSKEAIKRERSATAPLTVNTTTTTKNGRKGKATKRLSTPKTSTPTVPKKKELSVVCHKLLDHFVRKDPYDMFTQPVDPVLVPDYSSVIKNPMDLSTMRAKVERNFYPNIDEFLKDFKLVCDNARLYNAPETLYWRQANRLWEWGSKAIERERKSVLDKEEELLRIVKDEETLDIGGMGDYNNTHGHVSRASVAAADASADYRRAKKIKLRRDGTIAFSYSTDGSIDPVSHPDPWSLIPMGPEFGATPAVCPLVETNIHYNGQYLDDYPYWRAPTSVVFRSAHFQDYGPYAILEKPNATDRMNGRGGINTGVQNIPAYTGMVFGDEKGEAYVRSLAMFLDGIVDDAELAKMDPGDTEGLLQIKECVQKKVEVLTRGASTIVDKVAAVVREEKSGKLMPEIDTRVPMAIWKKEFESEEETQQTSDVLADNQPTNGSVDSKDVEMEDATDEESEVMVKDEPKDETVTEDVKKEAKAEKPPPPEPEMIDIRQVVRDIKAWPELKNRRKDYTTWKTLKIELNSLLPSSSQQQSSATATAEDEVQIKWGERWTGGDSEESKKWVREYLEQNSDDMRKVVQVLAAKTSSTPASTTTTAGSDEQQEKALVERLIKNIRKRLAEMVQYVPLSDINPQALPPPKMPATPTPASAASTRTTTDPAPTTAPSATTASASQPSTATTASSDNSDFLTMTQFMSVVGMLTLVLLALHLVTQIQVHFRNEPQTSVNGNLNLDIDIKVDTDQPQVVFGGRRHGVSQRIKDFGEQFGIKKVSYPRELQNHALVRFNARKHHDVHFPIPAGFLASSLVHVGAAADPIQTMLDHLDVWSRSRDSDVVLAHFTDEQFAIFEQTMRRKGVPEGENDWQVVERDLQRIADEDAQTIYKTAVLEHVKAELNKDKNDKQDKKKKKRVNLDTWFTNYHRHEEIKEFFLQLTDDYPDLITFIPSIGQTIEGRDIFAIKMTAKEKDGSVKEKPQIWWQGLQHAREWAGGSTVQYLTHHLASNYGKNANITTILHDTEFIIVPVMNVDGYDYTWNNNRLWRKNRRKAGLGAYGVDLNRNWDDHFGEGGSSNFPWSETYHGSHAASEPEVQAMQNFFSQQKRIVGAIDFHCYSQLILRPEGWTTVPSKHEKEHKFVGDKMASIIKGVHGKRYVSEPSVALYRTTGAGSDWFYGEMATKANNGQRVYSYTIELRPSDSSTGGPNGFILPPEEIVPLGEEIAEAMEFFVPFVLRNPLK</sequence>
<dbReference type="InterPro" id="IPR000834">
    <property type="entry name" value="Peptidase_M14"/>
</dbReference>
<gene>
    <name evidence="16" type="ORF">BG011_002862</name>
</gene>
<evidence type="ECO:0000256" key="10">
    <source>
        <dbReference type="ARBA" id="ARBA00023117"/>
    </source>
</evidence>
<evidence type="ECO:0000256" key="1">
    <source>
        <dbReference type="ARBA" id="ARBA00001947"/>
    </source>
</evidence>
<dbReference type="InterPro" id="IPR001487">
    <property type="entry name" value="Bromodomain"/>
</dbReference>
<dbReference type="Proteomes" id="UP000726737">
    <property type="component" value="Unassembled WGS sequence"/>
</dbReference>
<feature type="compositionally biased region" description="Basic residues" evidence="13">
    <location>
        <begin position="285"/>
        <end position="304"/>
    </location>
</feature>
<feature type="domain" description="Peptidase M14" evidence="15">
    <location>
        <begin position="1366"/>
        <end position="1676"/>
    </location>
</feature>
<reference evidence="16" key="1">
    <citation type="journal article" date="2020" name="Fungal Divers.">
        <title>Resolving the Mortierellaceae phylogeny through synthesis of multi-gene phylogenetics and phylogenomics.</title>
        <authorList>
            <person name="Vandepol N."/>
            <person name="Liber J."/>
            <person name="Desiro A."/>
            <person name="Na H."/>
            <person name="Kennedy M."/>
            <person name="Barry K."/>
            <person name="Grigoriev I.V."/>
            <person name="Miller A.N."/>
            <person name="O'Donnell K."/>
            <person name="Stajich J.E."/>
            <person name="Bonito G."/>
        </authorList>
    </citation>
    <scope>NUCLEOTIDE SEQUENCE</scope>
    <source>
        <strain evidence="16">KOD948</strain>
    </source>
</reference>
<dbReference type="GO" id="GO:0005615">
    <property type="term" value="C:extracellular space"/>
    <property type="evidence" value="ECO:0007669"/>
    <property type="project" value="TreeGrafter"/>
</dbReference>
<feature type="compositionally biased region" description="Acidic residues" evidence="13">
    <location>
        <begin position="388"/>
        <end position="415"/>
    </location>
</feature>
<comment type="caution">
    <text evidence="16">The sequence shown here is derived from an EMBL/GenBank/DDBJ whole genome shotgun (WGS) entry which is preliminary data.</text>
</comment>
<evidence type="ECO:0000256" key="11">
    <source>
        <dbReference type="PROSITE-ProRule" id="PRU00035"/>
    </source>
</evidence>
<feature type="domain" description="Bromo" evidence="14">
    <location>
        <begin position="519"/>
        <end position="589"/>
    </location>
</feature>
<evidence type="ECO:0000313" key="16">
    <source>
        <dbReference type="EMBL" id="KAG0258999.1"/>
    </source>
</evidence>
<dbReference type="Pfam" id="PF00246">
    <property type="entry name" value="Peptidase_M14"/>
    <property type="match status" value="1"/>
</dbReference>
<dbReference type="SUPFAM" id="SSF47370">
    <property type="entry name" value="Bromodomain"/>
    <property type="match status" value="1"/>
</dbReference>
<keyword evidence="5" id="KW-0479">Metal-binding</keyword>
<feature type="region of interest" description="Disordered" evidence="13">
    <location>
        <begin position="868"/>
        <end position="938"/>
    </location>
</feature>
<keyword evidence="17" id="KW-1185">Reference proteome</keyword>
<feature type="compositionally biased region" description="Acidic residues" evidence="13">
    <location>
        <begin position="368"/>
        <end position="382"/>
    </location>
</feature>
<feature type="compositionally biased region" description="Low complexity" evidence="13">
    <location>
        <begin position="1095"/>
        <end position="1132"/>
    </location>
</feature>
<dbReference type="SUPFAM" id="SSF53187">
    <property type="entry name" value="Zn-dependent exopeptidases"/>
    <property type="match status" value="1"/>
</dbReference>
<comment type="cofactor">
    <cofactor evidence="1">
        <name>Zn(2+)</name>
        <dbReference type="ChEBI" id="CHEBI:29105"/>
    </cofactor>
</comment>
<organism evidence="16 17">
    <name type="scientific">Mortierella polycephala</name>
    <dbReference type="NCBI Taxonomy" id="41804"/>
    <lineage>
        <taxon>Eukaryota</taxon>
        <taxon>Fungi</taxon>
        <taxon>Fungi incertae sedis</taxon>
        <taxon>Mucoromycota</taxon>
        <taxon>Mortierellomycotina</taxon>
        <taxon>Mortierellomycetes</taxon>
        <taxon>Mortierellales</taxon>
        <taxon>Mortierellaceae</taxon>
        <taxon>Mortierella</taxon>
    </lineage>
</organism>
<accession>A0A9P6U497</accession>
<dbReference type="SMART" id="SM00631">
    <property type="entry name" value="Zn_pept"/>
    <property type="match status" value="1"/>
</dbReference>
<evidence type="ECO:0000256" key="8">
    <source>
        <dbReference type="ARBA" id="ARBA00022833"/>
    </source>
</evidence>
<feature type="compositionally biased region" description="Basic and acidic residues" evidence="13">
    <location>
        <begin position="179"/>
        <end position="194"/>
    </location>
</feature>
<evidence type="ECO:0000256" key="13">
    <source>
        <dbReference type="SAM" id="MobiDB-lite"/>
    </source>
</evidence>
<evidence type="ECO:0000256" key="12">
    <source>
        <dbReference type="PROSITE-ProRule" id="PRU01379"/>
    </source>
</evidence>
<dbReference type="PANTHER" id="PTHR11705:SF143">
    <property type="entry name" value="SLL0236 PROTEIN"/>
    <property type="match status" value="1"/>
</dbReference>
<feature type="region of interest" description="Disordered" evidence="13">
    <location>
        <begin position="1"/>
        <end position="504"/>
    </location>
</feature>
<keyword evidence="8" id="KW-0862">Zinc</keyword>
<comment type="similarity">
    <text evidence="2 12">Belongs to the peptidase M14 family.</text>
</comment>
<evidence type="ECO:0000256" key="2">
    <source>
        <dbReference type="ARBA" id="ARBA00005988"/>
    </source>
</evidence>
<dbReference type="PRINTS" id="PR00765">
    <property type="entry name" value="CRBOXYPTASEA"/>
</dbReference>
<keyword evidence="3" id="KW-0121">Carboxypeptidase</keyword>
<dbReference type="SMART" id="SM00297">
    <property type="entry name" value="BROMO"/>
    <property type="match status" value="1"/>
</dbReference>
<evidence type="ECO:0000256" key="5">
    <source>
        <dbReference type="ARBA" id="ARBA00022723"/>
    </source>
</evidence>
<feature type="compositionally biased region" description="Polar residues" evidence="13">
    <location>
        <begin position="356"/>
        <end position="365"/>
    </location>
</feature>
<evidence type="ECO:0000256" key="4">
    <source>
        <dbReference type="ARBA" id="ARBA00022670"/>
    </source>
</evidence>
<keyword evidence="7" id="KW-0378">Hydrolase</keyword>
<dbReference type="GO" id="GO:0006508">
    <property type="term" value="P:proteolysis"/>
    <property type="evidence" value="ECO:0007669"/>
    <property type="project" value="UniProtKB-KW"/>
</dbReference>
<feature type="compositionally biased region" description="Low complexity" evidence="13">
    <location>
        <begin position="1033"/>
        <end position="1048"/>
    </location>
</feature>
<keyword evidence="6" id="KW-0732">Signal</keyword>
<dbReference type="GO" id="GO:0006325">
    <property type="term" value="P:chromatin organization"/>
    <property type="evidence" value="ECO:0007669"/>
    <property type="project" value="UniProtKB-ARBA"/>
</dbReference>
<evidence type="ECO:0000256" key="3">
    <source>
        <dbReference type="ARBA" id="ARBA00022645"/>
    </source>
</evidence>
<feature type="compositionally biased region" description="Basic residues" evidence="13">
    <location>
        <begin position="55"/>
        <end position="76"/>
    </location>
</feature>
<feature type="compositionally biased region" description="Polar residues" evidence="13">
    <location>
        <begin position="418"/>
        <end position="433"/>
    </location>
</feature>
<feature type="compositionally biased region" description="Low complexity" evidence="13">
    <location>
        <begin position="134"/>
        <end position="156"/>
    </location>
</feature>
<dbReference type="Gene3D" id="3.40.630.10">
    <property type="entry name" value="Zn peptidases"/>
    <property type="match status" value="1"/>
</dbReference>
<dbReference type="EMBL" id="JAAAJA010000198">
    <property type="protein sequence ID" value="KAG0258999.1"/>
    <property type="molecule type" value="Genomic_DNA"/>
</dbReference>
<feature type="compositionally biased region" description="Basic and acidic residues" evidence="13">
    <location>
        <begin position="456"/>
        <end position="466"/>
    </location>
</feature>
<feature type="active site" description="Proton donor/acceptor" evidence="12">
    <location>
        <position position="1637"/>
    </location>
</feature>
<feature type="region of interest" description="Disordered" evidence="13">
    <location>
        <begin position="1083"/>
        <end position="1133"/>
    </location>
</feature>
<keyword evidence="9" id="KW-0482">Metalloprotease</keyword>
<evidence type="ECO:0000259" key="15">
    <source>
        <dbReference type="PROSITE" id="PS52035"/>
    </source>
</evidence>
<dbReference type="InterPro" id="IPR036427">
    <property type="entry name" value="Bromodomain-like_sf"/>
</dbReference>
<dbReference type="PROSITE" id="PS50014">
    <property type="entry name" value="BROMODOMAIN_2"/>
    <property type="match status" value="1"/>
</dbReference>
<evidence type="ECO:0000256" key="6">
    <source>
        <dbReference type="ARBA" id="ARBA00022729"/>
    </source>
</evidence>
<feature type="compositionally biased region" description="Basic and acidic residues" evidence="13">
    <location>
        <begin position="83"/>
        <end position="92"/>
    </location>
</feature>
<feature type="compositionally biased region" description="Basic residues" evidence="13">
    <location>
        <begin position="200"/>
        <end position="216"/>
    </location>
</feature>
<name>A0A9P6U497_9FUNG</name>
<evidence type="ECO:0008006" key="18">
    <source>
        <dbReference type="Google" id="ProtNLM"/>
    </source>
</evidence>
<proteinExistence type="inferred from homology"/>
<protein>
    <recommendedName>
        <fullName evidence="18">Bromo domain-containing protein</fullName>
    </recommendedName>
</protein>
<feature type="compositionally biased region" description="Basic and acidic residues" evidence="13">
    <location>
        <begin position="907"/>
        <end position="932"/>
    </location>
</feature>
<dbReference type="Pfam" id="PF00439">
    <property type="entry name" value="Bromodomain"/>
    <property type="match status" value="1"/>
</dbReference>
<evidence type="ECO:0000313" key="17">
    <source>
        <dbReference type="Proteomes" id="UP000726737"/>
    </source>
</evidence>
<dbReference type="PANTHER" id="PTHR11705">
    <property type="entry name" value="PROTEASE FAMILY M14 CARBOXYPEPTIDASE A,B"/>
    <property type="match status" value="1"/>
</dbReference>
<feature type="compositionally biased region" description="Acidic residues" evidence="13">
    <location>
        <begin position="253"/>
        <end position="267"/>
    </location>
</feature>
<evidence type="ECO:0000256" key="7">
    <source>
        <dbReference type="ARBA" id="ARBA00022801"/>
    </source>
</evidence>